<feature type="transmembrane region" description="Helical" evidence="3">
    <location>
        <begin position="370"/>
        <end position="389"/>
    </location>
</feature>
<organism evidence="4 5">
    <name type="scientific">Halovenus rubra</name>
    <dbReference type="NCBI Taxonomy" id="869890"/>
    <lineage>
        <taxon>Archaea</taxon>
        <taxon>Methanobacteriati</taxon>
        <taxon>Methanobacteriota</taxon>
        <taxon>Stenosarchaea group</taxon>
        <taxon>Halobacteria</taxon>
        <taxon>Halobacteriales</taxon>
        <taxon>Haloarculaceae</taxon>
        <taxon>Halovenus</taxon>
    </lineage>
</organism>
<keyword evidence="3" id="KW-0472">Membrane</keyword>
<comment type="caution">
    <text evidence="4">The sequence shown here is derived from an EMBL/GenBank/DDBJ whole genome shotgun (WGS) entry which is preliminary data.</text>
</comment>
<reference evidence="4 5" key="1">
    <citation type="journal article" date="2014" name="Int. J. Syst. Evol. Microbiol.">
        <title>Complete genome sequence of Corynebacterium casei LMG S-19264T (=DSM 44701T), isolated from a smear-ripened cheese.</title>
        <authorList>
            <consortium name="US DOE Joint Genome Institute (JGI-PGF)"/>
            <person name="Walter F."/>
            <person name="Albersmeier A."/>
            <person name="Kalinowski J."/>
            <person name="Ruckert C."/>
        </authorList>
    </citation>
    <scope>NUCLEOTIDE SEQUENCE [LARGE SCALE GENOMIC DNA]</scope>
    <source>
        <strain evidence="4 5">CGMCC 4.7215</strain>
    </source>
</reference>
<keyword evidence="3" id="KW-0812">Transmembrane</keyword>
<feature type="transmembrane region" description="Helical" evidence="3">
    <location>
        <begin position="105"/>
        <end position="124"/>
    </location>
</feature>
<feature type="transmembrane region" description="Helical" evidence="3">
    <location>
        <begin position="37"/>
        <end position="53"/>
    </location>
</feature>
<dbReference type="EMBL" id="JBHSZQ010000008">
    <property type="protein sequence ID" value="MFC7125683.1"/>
    <property type="molecule type" value="Genomic_DNA"/>
</dbReference>
<accession>A0ABD5X6Y4</accession>
<dbReference type="Proteomes" id="UP001596414">
    <property type="component" value="Unassembled WGS sequence"/>
</dbReference>
<name>A0ABD5X6Y4_9EURY</name>
<dbReference type="PANTHER" id="PTHR43298:SF2">
    <property type="entry name" value="FMN_FAD EXPORTER YEEO-RELATED"/>
    <property type="match status" value="1"/>
</dbReference>
<evidence type="ECO:0000313" key="4">
    <source>
        <dbReference type="EMBL" id="MFC7125683.1"/>
    </source>
</evidence>
<keyword evidence="3" id="KW-1133">Transmembrane helix</keyword>
<dbReference type="CDD" id="cd13137">
    <property type="entry name" value="MATE_NorM_like"/>
    <property type="match status" value="1"/>
</dbReference>
<feature type="transmembrane region" description="Helical" evidence="3">
    <location>
        <begin position="181"/>
        <end position="203"/>
    </location>
</feature>
<feature type="transmembrane region" description="Helical" evidence="3">
    <location>
        <begin position="488"/>
        <end position="507"/>
    </location>
</feature>
<dbReference type="AlphaFoldDB" id="A0ABD5X6Y4"/>
<evidence type="ECO:0000256" key="1">
    <source>
        <dbReference type="ARBA" id="ARBA00022448"/>
    </source>
</evidence>
<feature type="transmembrane region" description="Helical" evidence="3">
    <location>
        <begin position="242"/>
        <end position="262"/>
    </location>
</feature>
<protein>
    <submittedName>
        <fullName evidence="4">MATE family efflux transporter</fullName>
    </submittedName>
</protein>
<keyword evidence="1" id="KW-0813">Transport</keyword>
<dbReference type="RefSeq" id="WP_267636927.1">
    <property type="nucleotide sequence ID" value="NZ_JAODIY010000008.1"/>
</dbReference>
<dbReference type="NCBIfam" id="TIGR00797">
    <property type="entry name" value="matE"/>
    <property type="match status" value="1"/>
</dbReference>
<evidence type="ECO:0000256" key="3">
    <source>
        <dbReference type="SAM" id="Phobius"/>
    </source>
</evidence>
<gene>
    <name evidence="4" type="ORF">ACFQJ7_06475</name>
</gene>
<evidence type="ECO:0000313" key="5">
    <source>
        <dbReference type="Proteomes" id="UP001596414"/>
    </source>
</evidence>
<sequence length="554" mass="58582">MNVPPPISSLLVWVVAHIVEPIQRVSRWLLDRFPNPVRLGILWIGLGLARIGLIDRQRAKKTTELAWPRVATGIARMSKNAVDVAMVGVAVGTSAVNGVGFASPFWGLAFSLGGGVAGGTIALVSQRFGADAYGELGEAIRASVFLAVVTTVPLSVTFWLFPEQLISVLTSNEEALDQGATYLKVVGLGIPFAALNLVGSRALVGCDDAYTAMQVRAGGAVANIALNALFIFGFGWGVAGAAMGTVLSNVAATTAFALGLVWGRFPGVGEFPVELAAFGNYTNPAMIRDIVEIGTPVMLRNLVWTTFQFPMLAILDIFGKNTVAGWVIARRIWGVMNSPGWGFGLASSSLVGQALGQDNEREAESYGHDIIRFAVATYLVSAILVAVSAEQLVTFFADAPTNPEIPIARDLVYAACFAILFQGVSGASAGPLDASGDTRVPFVSQFIGQYGGSIPLAYLGAGGDIPSITFPVVDVTTPEVVLPTLGLWGLYLAFVSETAVPAAINYWRFRTNKWMEISEAYRPDASDSEADRPPDDGSVPADEASTPPPHKDDD</sequence>
<feature type="transmembrane region" description="Helical" evidence="3">
    <location>
        <begin position="215"/>
        <end position="236"/>
    </location>
</feature>
<dbReference type="InterPro" id="IPR002528">
    <property type="entry name" value="MATE_fam"/>
</dbReference>
<proteinExistence type="predicted"/>
<feature type="transmembrane region" description="Helical" evidence="3">
    <location>
        <begin position="144"/>
        <end position="161"/>
    </location>
</feature>
<feature type="region of interest" description="Disordered" evidence="2">
    <location>
        <begin position="521"/>
        <end position="554"/>
    </location>
</feature>
<dbReference type="Pfam" id="PF01554">
    <property type="entry name" value="MatE"/>
    <property type="match status" value="2"/>
</dbReference>
<dbReference type="InterPro" id="IPR050222">
    <property type="entry name" value="MATE_MdtK"/>
</dbReference>
<evidence type="ECO:0000256" key="2">
    <source>
        <dbReference type="SAM" id="MobiDB-lite"/>
    </source>
</evidence>
<dbReference type="PANTHER" id="PTHR43298">
    <property type="entry name" value="MULTIDRUG RESISTANCE PROTEIN NORM-RELATED"/>
    <property type="match status" value="1"/>
</dbReference>
<feature type="compositionally biased region" description="Basic and acidic residues" evidence="2">
    <location>
        <begin position="521"/>
        <end position="535"/>
    </location>
</feature>